<keyword evidence="6" id="KW-0067">ATP-binding</keyword>
<evidence type="ECO:0000256" key="5">
    <source>
        <dbReference type="ARBA" id="ARBA00022777"/>
    </source>
</evidence>
<feature type="compositionally biased region" description="Polar residues" evidence="7">
    <location>
        <begin position="1349"/>
        <end position="1361"/>
    </location>
</feature>
<dbReference type="PROSITE" id="PS50011">
    <property type="entry name" value="PROTEIN_KINASE_DOM"/>
    <property type="match status" value="1"/>
</dbReference>
<dbReference type="Pfam" id="PF00069">
    <property type="entry name" value="Pkinase"/>
    <property type="match status" value="1"/>
</dbReference>
<dbReference type="GO" id="GO:0000307">
    <property type="term" value="C:cyclin-dependent protein kinase holoenzyme complex"/>
    <property type="evidence" value="ECO:0007669"/>
    <property type="project" value="TreeGrafter"/>
</dbReference>
<keyword evidence="5" id="KW-0418">Kinase</keyword>
<dbReference type="InterPro" id="IPR050108">
    <property type="entry name" value="CDK"/>
</dbReference>
<dbReference type="GO" id="GO:0032968">
    <property type="term" value="P:positive regulation of transcription elongation by RNA polymerase II"/>
    <property type="evidence" value="ECO:0007669"/>
    <property type="project" value="TreeGrafter"/>
</dbReference>
<evidence type="ECO:0000256" key="7">
    <source>
        <dbReference type="SAM" id="MobiDB-lite"/>
    </source>
</evidence>
<dbReference type="OrthoDB" id="28397at2759"/>
<dbReference type="GO" id="GO:0005634">
    <property type="term" value="C:nucleus"/>
    <property type="evidence" value="ECO:0007669"/>
    <property type="project" value="TreeGrafter"/>
</dbReference>
<feature type="region of interest" description="Disordered" evidence="7">
    <location>
        <begin position="1183"/>
        <end position="1361"/>
    </location>
</feature>
<dbReference type="SMART" id="SM00220">
    <property type="entry name" value="S_TKc"/>
    <property type="match status" value="1"/>
</dbReference>
<dbReference type="PROSITE" id="PS00108">
    <property type="entry name" value="PROTEIN_KINASE_ST"/>
    <property type="match status" value="1"/>
</dbReference>
<accession>A0A834ZQE4</accession>
<evidence type="ECO:0000256" key="6">
    <source>
        <dbReference type="ARBA" id="ARBA00022840"/>
    </source>
</evidence>
<keyword evidence="3" id="KW-0808">Transferase</keyword>
<evidence type="ECO:0000256" key="3">
    <source>
        <dbReference type="ARBA" id="ARBA00022679"/>
    </source>
</evidence>
<gene>
    <name evidence="9" type="ORF">HHK36_004012</name>
</gene>
<feature type="region of interest" description="Disordered" evidence="7">
    <location>
        <begin position="657"/>
        <end position="684"/>
    </location>
</feature>
<dbReference type="Gene3D" id="1.10.510.10">
    <property type="entry name" value="Transferase(Phosphotransferase) domain 1"/>
    <property type="match status" value="1"/>
</dbReference>
<evidence type="ECO:0000313" key="9">
    <source>
        <dbReference type="EMBL" id="KAF8411461.1"/>
    </source>
</evidence>
<organism evidence="9 10">
    <name type="scientific">Tetracentron sinense</name>
    <name type="common">Spur-leaf</name>
    <dbReference type="NCBI Taxonomy" id="13715"/>
    <lineage>
        <taxon>Eukaryota</taxon>
        <taxon>Viridiplantae</taxon>
        <taxon>Streptophyta</taxon>
        <taxon>Embryophyta</taxon>
        <taxon>Tracheophyta</taxon>
        <taxon>Spermatophyta</taxon>
        <taxon>Magnoliopsida</taxon>
        <taxon>Trochodendrales</taxon>
        <taxon>Trochodendraceae</taxon>
        <taxon>Tetracentron</taxon>
    </lineage>
</organism>
<reference evidence="9 10" key="1">
    <citation type="submission" date="2020-04" db="EMBL/GenBank/DDBJ databases">
        <title>Plant Genome Project.</title>
        <authorList>
            <person name="Zhang R.-G."/>
        </authorList>
    </citation>
    <scope>NUCLEOTIDE SEQUENCE [LARGE SCALE GENOMIC DNA]</scope>
    <source>
        <strain evidence="9">YNK0</strain>
        <tissue evidence="9">Leaf</tissue>
    </source>
</reference>
<dbReference type="Proteomes" id="UP000655225">
    <property type="component" value="Unassembled WGS sequence"/>
</dbReference>
<protein>
    <recommendedName>
        <fullName evidence="8">Protein kinase domain-containing protein</fullName>
    </recommendedName>
</protein>
<dbReference type="PANTHER" id="PTHR24056">
    <property type="entry name" value="CELL DIVISION PROTEIN KINASE"/>
    <property type="match status" value="1"/>
</dbReference>
<dbReference type="InterPro" id="IPR011009">
    <property type="entry name" value="Kinase-like_dom_sf"/>
</dbReference>
<dbReference type="InterPro" id="IPR008271">
    <property type="entry name" value="Ser/Thr_kinase_AS"/>
</dbReference>
<dbReference type="Gene3D" id="3.30.200.20">
    <property type="entry name" value="Phosphorylase Kinase, domain 1"/>
    <property type="match status" value="1"/>
</dbReference>
<feature type="compositionally biased region" description="Basic and acidic residues" evidence="7">
    <location>
        <begin position="1183"/>
        <end position="1195"/>
    </location>
</feature>
<comment type="caution">
    <text evidence="9">The sequence shown here is derived from an EMBL/GenBank/DDBJ whole genome shotgun (WGS) entry which is preliminary data.</text>
</comment>
<dbReference type="CDD" id="cd07840">
    <property type="entry name" value="STKc_CDK9_like"/>
    <property type="match status" value="1"/>
</dbReference>
<keyword evidence="10" id="KW-1185">Reference proteome</keyword>
<dbReference type="EMBL" id="JABCRI010000002">
    <property type="protein sequence ID" value="KAF8411461.1"/>
    <property type="molecule type" value="Genomic_DNA"/>
</dbReference>
<sequence length="1361" mass="149485">MAVAATGQLNLEDSPSWGSRSVECFEKLEQIGEGTYGDQGVIQIIERGRGGMISRMEVEQEAYAWLSRTIDQVLSYSGGYLVRTFRVSSGSLIGERKVNERGSFFSLTLFHGSGRGRRAIIPQGQWQMGWKTFKATFEHVSQGRGKPQKSQGFAAVHNLMVKPSLEPRAWNISEDRRVGKPKDDICCHVEQQGAQCKVVVDSDVGAFGDWADSVVCSIGGPGDWSQWNEVLVLLQSLLPSDLEVKLFPFESQRALFFPKSASSKTLLCGSKCFPLENGYFVGFHRWWPAANALSFTGLLKPRWLAIKGLPFHLWEKQFFTQIGKLCGGLVEIHHSTSSRSDLKLAKIKVFGELRSILRLISLEFHLSSYPLKISCWDEEFCESGAGWPESVKCDHRREGIGSREEVSEPQSLPRGHVALMAESVPGSSKQGMSVGDSHILRAKEAVIGAARGADRDQKGTEDSVIFPILAKRTPRRRRYAARNRQRTFHMKRLRWLQKTQVVVEVESREEVKVSTEKPTSFIVGVGPSLKNPSLVQRGDGVAWPEFLGPVALGPGVSSSSLGPFLSSSGLVQGGPVAPPTIFGPGMGDTIQEDIVNVKASGADVVSESLLRCWEDSEDVVVSGGSIIAWRTIEASMGGLKQVEEAFDSGGIIDGLSKVGEDSGGSDPVLSVREAEGGDGGIYKGRFSKDKGLGRRVGVPGESYFRPKGGGEYLLESMELRPLSGMFLHSPSDSYSQSRKEGERAEGEQTSGGEAHSRSRGSAVQEEGSASSEKVYLSQEQSSLGEFVRLDLGPDVIGVSNIGSPGRGAMLGPEEVSEWVISHMEGLSRFLGISIEGHEGEAKALFQKIEKNGLLGEHKSSTKAGRGRRGFSEMEQRCQVYMAKEIRTGEIVALKKIRMDNEREGFPITAIREIKILKKLHHENVIKLKEIVTSPGPERDEQGKPATFSCGTTDGNKYKGSIYMVFEYMDHDLTGLSDRPGMRFTVPQIKCYMRQLLTGLHYCHVNQVLHRDIKGSNLLIDNEGNLKLADFGLARSFSNDHNGNLTNRVITLWYRPPELLLGTTRYGPSVDMWSVGCIFAELLHGKPILPGKNEPEQLNKIFELCGAPDEINWPGVSKIPWYNNFKPTRPMRRRVRDVFKHFDRHALELLEKMLTLDPSQRISAKDALDAEYFWNDPLPCDRKSLPKYESSHEFQTKKKRQQQRQNEEAAKRQKLQHPQQHARLPPIQQTGQAHPQLQPGPNHPMHNSQPPVVAGPSHHYGKPRGPSGGQNRYPPGGNPSGGSNPNRGGQGGGYSGGPYPPQGRGPPYAGSSFHGTGPRGDGSGYGVGVPNYPQSGPYGGSGAGRGPNTIGGSRSTQYGWQQ</sequence>
<evidence type="ECO:0000256" key="4">
    <source>
        <dbReference type="ARBA" id="ARBA00022741"/>
    </source>
</evidence>
<keyword evidence="4" id="KW-0547">Nucleotide-binding</keyword>
<proteinExistence type="inferred from homology"/>
<dbReference type="GO" id="GO:0005524">
    <property type="term" value="F:ATP binding"/>
    <property type="evidence" value="ECO:0007669"/>
    <property type="project" value="UniProtKB-KW"/>
</dbReference>
<evidence type="ECO:0000256" key="2">
    <source>
        <dbReference type="ARBA" id="ARBA00022527"/>
    </source>
</evidence>
<dbReference type="InterPro" id="IPR000719">
    <property type="entry name" value="Prot_kinase_dom"/>
</dbReference>
<dbReference type="SUPFAM" id="SSF56112">
    <property type="entry name" value="Protein kinase-like (PK-like)"/>
    <property type="match status" value="1"/>
</dbReference>
<name>A0A834ZQE4_TETSI</name>
<comment type="similarity">
    <text evidence="1">Belongs to the protein kinase superfamily. CMGC Ser/Thr protein kinase family. CDC2/CDKX subfamily.</text>
</comment>
<dbReference type="FunFam" id="1.10.510.10:FF:000273">
    <property type="entry name" value="Cyclin-dependent kinase C-2"/>
    <property type="match status" value="1"/>
</dbReference>
<dbReference type="GO" id="GO:0008353">
    <property type="term" value="F:RNA polymerase II CTD heptapeptide repeat kinase activity"/>
    <property type="evidence" value="ECO:0007669"/>
    <property type="project" value="TreeGrafter"/>
</dbReference>
<keyword evidence="2" id="KW-0723">Serine/threonine-protein kinase</keyword>
<evidence type="ECO:0000259" key="8">
    <source>
        <dbReference type="PROSITE" id="PS50011"/>
    </source>
</evidence>
<dbReference type="PANTHER" id="PTHR24056:SF546">
    <property type="entry name" value="CYCLIN-DEPENDENT KINASE 12"/>
    <property type="match status" value="1"/>
</dbReference>
<feature type="region of interest" description="Disordered" evidence="7">
    <location>
        <begin position="727"/>
        <end position="775"/>
    </location>
</feature>
<feature type="compositionally biased region" description="Basic and acidic residues" evidence="7">
    <location>
        <begin position="737"/>
        <end position="746"/>
    </location>
</feature>
<feature type="domain" description="Protein kinase" evidence="8">
    <location>
        <begin position="857"/>
        <end position="1172"/>
    </location>
</feature>
<evidence type="ECO:0000256" key="1">
    <source>
        <dbReference type="ARBA" id="ARBA00006485"/>
    </source>
</evidence>
<feature type="compositionally biased region" description="Gly residues" evidence="7">
    <location>
        <begin position="1316"/>
        <end position="1326"/>
    </location>
</feature>
<evidence type="ECO:0000313" key="10">
    <source>
        <dbReference type="Proteomes" id="UP000655225"/>
    </source>
</evidence>